<dbReference type="AlphaFoldDB" id="A0A246WSE1"/>
<evidence type="ECO:0000256" key="1">
    <source>
        <dbReference type="SAM" id="SignalP"/>
    </source>
</evidence>
<gene>
    <name evidence="4" type="ORF">CEJ42_10880</name>
    <name evidence="3" type="ORF">HNO84_02860</name>
</gene>
<dbReference type="InterPro" id="IPR052897">
    <property type="entry name" value="Sec-Metab_Biosynth_Hydrolase"/>
</dbReference>
<feature type="chain" id="PRO_5012625534" evidence="1">
    <location>
        <begin position="31"/>
        <end position="261"/>
    </location>
</feature>
<dbReference type="PANTHER" id="PTHR37017:SF11">
    <property type="entry name" value="ESTERASE_LIPASE_THIOESTERASE DOMAIN-CONTAINING PROTEIN"/>
    <property type="match status" value="1"/>
</dbReference>
<dbReference type="EMBL" id="JABFMT010000002">
    <property type="protein sequence ID" value="NUU00525.1"/>
    <property type="molecule type" value="Genomic_DNA"/>
</dbReference>
<dbReference type="Pfam" id="PF12697">
    <property type="entry name" value="Abhydrolase_6"/>
    <property type="match status" value="1"/>
</dbReference>
<keyword evidence="6" id="KW-1185">Reference proteome</keyword>
<dbReference type="OrthoDB" id="9112061at2"/>
<dbReference type="InterPro" id="IPR029058">
    <property type="entry name" value="AB_hydrolase_fold"/>
</dbReference>
<dbReference type="Proteomes" id="UP000197596">
    <property type="component" value="Unassembled WGS sequence"/>
</dbReference>
<feature type="domain" description="AB hydrolase-1" evidence="2">
    <location>
        <begin position="39"/>
        <end position="251"/>
    </location>
</feature>
<accession>A0A246WSE1</accession>
<comment type="caution">
    <text evidence="4">The sequence shown here is derived from an EMBL/GenBank/DDBJ whole genome shotgun (WGS) entry which is preliminary data.</text>
</comment>
<evidence type="ECO:0000259" key="2">
    <source>
        <dbReference type="Pfam" id="PF12697"/>
    </source>
</evidence>
<name>A0A246WSE1_9BURK</name>
<proteinExistence type="predicted"/>
<evidence type="ECO:0000313" key="6">
    <source>
        <dbReference type="Proteomes" id="UP000536746"/>
    </source>
</evidence>
<keyword evidence="3" id="KW-0378">Hydrolase</keyword>
<evidence type="ECO:0000313" key="4">
    <source>
        <dbReference type="EMBL" id="OWY29340.1"/>
    </source>
</evidence>
<feature type="signal peptide" evidence="1">
    <location>
        <begin position="1"/>
        <end position="30"/>
    </location>
</feature>
<dbReference type="EMBL" id="NJGU01000005">
    <property type="protein sequence ID" value="OWY29340.1"/>
    <property type="molecule type" value="Genomic_DNA"/>
</dbReference>
<sequence>MKAMSPLFSLKTGLSILAAAAAFSGASAMAAAPAEQPSVVIVHGAFADGSDWAKVIPLLQAKGIKVTAVQNPLTSLADDVAAAKRAIDNQPGKVVLVGHSWGGTVITEAGNDDKVASLVYVAAFAPDAGQATGELGHDLPTPPGIARLSVDKAGFASLPAAAVAEDFAQDVPAAQAAVMASTQGPIAVKAFGEKVSVAAWKTRPSWYIVSKNDRMIQPALERSFAKQIGATTTELPTSHVPQQSRPADVAKVILDAVAASK</sequence>
<evidence type="ECO:0000313" key="5">
    <source>
        <dbReference type="Proteomes" id="UP000197596"/>
    </source>
</evidence>
<dbReference type="Proteomes" id="UP000536746">
    <property type="component" value="Unassembled WGS sequence"/>
</dbReference>
<keyword evidence="1" id="KW-0732">Signal</keyword>
<reference evidence="4 5" key="1">
    <citation type="submission" date="2017-06" db="EMBL/GenBank/DDBJ databases">
        <title>Herbaspirillum phytohormonus sp. nov., isolated from the root nodule of Robinia pseudoacacia in lead-zinc mine.</title>
        <authorList>
            <person name="Fan M."/>
            <person name="Lin Y."/>
        </authorList>
    </citation>
    <scope>NUCLEOTIDE SEQUENCE [LARGE SCALE GENOMIC DNA]</scope>
    <source>
        <strain evidence="4 5">HZ10</strain>
    </source>
</reference>
<dbReference type="PANTHER" id="PTHR37017">
    <property type="entry name" value="AB HYDROLASE-1 DOMAIN-CONTAINING PROTEIN-RELATED"/>
    <property type="match status" value="1"/>
</dbReference>
<reference evidence="3 6" key="2">
    <citation type="journal article" date="2020" name="Front. Plant Sci.">
        <title>Isolation of Rhizosphere Bacteria That Improve Quality and Water Stress Tolerance in Greenhouse Ornamentals.</title>
        <authorList>
            <person name="Nordstedt N.P."/>
            <person name="Jones M.L."/>
        </authorList>
    </citation>
    <scope>NUCLEOTIDE SEQUENCE [LARGE SCALE GENOMIC DNA]</scope>
    <source>
        <strain evidence="3 6">C6C2</strain>
    </source>
</reference>
<dbReference type="InterPro" id="IPR000073">
    <property type="entry name" value="AB_hydrolase_1"/>
</dbReference>
<dbReference type="RefSeq" id="WP_079216680.1">
    <property type="nucleotide sequence ID" value="NZ_CP018845.1"/>
</dbReference>
<evidence type="ECO:0000313" key="3">
    <source>
        <dbReference type="EMBL" id="NUU00525.1"/>
    </source>
</evidence>
<protein>
    <submittedName>
        <fullName evidence="3">Alpha/beta hydrolase</fullName>
    </submittedName>
</protein>
<organism evidence="4 5">
    <name type="scientific">Herbaspirillum robiniae</name>
    <dbReference type="NCBI Taxonomy" id="2014887"/>
    <lineage>
        <taxon>Bacteria</taxon>
        <taxon>Pseudomonadati</taxon>
        <taxon>Pseudomonadota</taxon>
        <taxon>Betaproteobacteria</taxon>
        <taxon>Burkholderiales</taxon>
        <taxon>Oxalobacteraceae</taxon>
        <taxon>Herbaspirillum</taxon>
    </lineage>
</organism>
<dbReference type="GO" id="GO:0016787">
    <property type="term" value="F:hydrolase activity"/>
    <property type="evidence" value="ECO:0007669"/>
    <property type="project" value="UniProtKB-KW"/>
</dbReference>
<dbReference type="SUPFAM" id="SSF53474">
    <property type="entry name" value="alpha/beta-Hydrolases"/>
    <property type="match status" value="1"/>
</dbReference>
<dbReference type="Gene3D" id="3.40.50.1820">
    <property type="entry name" value="alpha/beta hydrolase"/>
    <property type="match status" value="1"/>
</dbReference>